<dbReference type="HAMAP" id="MF_01285">
    <property type="entry name" value="Riboflavin_kinase"/>
    <property type="match status" value="1"/>
</dbReference>
<sequence>MGLLRGKESILIFLAEGAAFAREVKITTSMLAKQVEVSQQTASRLLIQLEREGYVTRRIVGKETYVRLTEKGVNELIGLYARLKGIFERPVKITLEGRVFSGLGEGAYYIGLPGYYNQLKERLGFEPFLGTLNVRLSSSASIEGRLLLERVADIVIEGFKDEKRSYGGAKCVKAVFNDVDECAILFIERTHHDASVIEVVSPYKLRERYGLKDGDKVRLSVNLQPAFFFNNLLGTGNV</sequence>
<dbReference type="AlphaFoldDB" id="A0A2R7YB71"/>
<comment type="pathway">
    <text evidence="2 17">Cofactor biosynthesis; FMN biosynthesis; FMN from riboflavin (CTP route): step 1/1.</text>
</comment>
<keyword evidence="8 17" id="KW-0808">Transferase</keyword>
<evidence type="ECO:0000256" key="7">
    <source>
        <dbReference type="ARBA" id="ARBA00022643"/>
    </source>
</evidence>
<dbReference type="GO" id="GO:0008531">
    <property type="term" value="F:riboflavin kinase activity"/>
    <property type="evidence" value="ECO:0007669"/>
    <property type="project" value="InterPro"/>
</dbReference>
<dbReference type="InterPro" id="IPR023602">
    <property type="entry name" value="Riboflavin_kinase_CTP-dep"/>
</dbReference>
<dbReference type="InterPro" id="IPR036388">
    <property type="entry name" value="WH-like_DNA-bd_sf"/>
</dbReference>
<name>A0A2R7YB71_9ARCH</name>
<feature type="binding site" evidence="17">
    <location>
        <begin position="102"/>
        <end position="107"/>
    </location>
    <ligand>
        <name>CDP</name>
        <dbReference type="ChEBI" id="CHEBI:58069"/>
    </ligand>
</feature>
<evidence type="ECO:0000313" key="20">
    <source>
        <dbReference type="Proteomes" id="UP000244066"/>
    </source>
</evidence>
<evidence type="ECO:0000256" key="12">
    <source>
        <dbReference type="ARBA" id="ARBA00022842"/>
    </source>
</evidence>
<keyword evidence="9 17" id="KW-0479">Metal-binding</keyword>
<comment type="caution">
    <text evidence="19">The sequence shown here is derived from an EMBL/GenBank/DDBJ whole genome shotgun (WGS) entry which is preliminary data.</text>
</comment>
<dbReference type="GO" id="GO:0000287">
    <property type="term" value="F:magnesium ion binding"/>
    <property type="evidence" value="ECO:0007669"/>
    <property type="project" value="UniProtKB-UniRule"/>
</dbReference>
<dbReference type="PANTHER" id="PTHR40706">
    <property type="entry name" value="RIBOFLAVIN KINASE"/>
    <property type="match status" value="1"/>
</dbReference>
<dbReference type="InterPro" id="IPR023470">
    <property type="entry name" value="Riboflavin_kinase_archaeal"/>
</dbReference>
<dbReference type="SUPFAM" id="SSF82114">
    <property type="entry name" value="Riboflavin kinase-like"/>
    <property type="match status" value="1"/>
</dbReference>
<gene>
    <name evidence="17" type="primary">ribK</name>
    <name evidence="19" type="ORF">B9J98_01775</name>
</gene>
<reference evidence="19 20" key="1">
    <citation type="submission" date="2017-04" db="EMBL/GenBank/DDBJ databases">
        <title>Draft Aigarchaeota genome from a New Zealand hot spring.</title>
        <authorList>
            <person name="Reysenbach A.-L."/>
            <person name="Donaho J.A."/>
            <person name="Gerhart J."/>
            <person name="Kelley J.F."/>
            <person name="Kouba K."/>
            <person name="Podar M."/>
            <person name="Stott M."/>
        </authorList>
    </citation>
    <scope>NUCLEOTIDE SEQUENCE [LARGE SCALE GENOMIC DNA]</scope>
    <source>
        <strain evidence="19">NZ13_MG1</strain>
    </source>
</reference>
<evidence type="ECO:0000256" key="4">
    <source>
        <dbReference type="ARBA" id="ARBA00011987"/>
    </source>
</evidence>
<evidence type="ECO:0000256" key="16">
    <source>
        <dbReference type="ARBA" id="ARBA00047857"/>
    </source>
</evidence>
<keyword evidence="11 17" id="KW-0418">Kinase</keyword>
<feature type="binding site" evidence="17">
    <location>
        <position position="190"/>
    </location>
    <ligand>
        <name>FMN</name>
        <dbReference type="ChEBI" id="CHEBI:58210"/>
    </ligand>
</feature>
<comment type="caution">
    <text evidence="17">Lacks conserved residue(s) required for the propagation of feature annotation.</text>
</comment>
<evidence type="ECO:0000256" key="9">
    <source>
        <dbReference type="ARBA" id="ARBA00022723"/>
    </source>
</evidence>
<dbReference type="Gene3D" id="1.10.10.10">
    <property type="entry name" value="Winged helix-like DNA-binding domain superfamily/Winged helix DNA-binding domain"/>
    <property type="match status" value="1"/>
</dbReference>
<dbReference type="GO" id="GO:0009398">
    <property type="term" value="P:FMN biosynthetic process"/>
    <property type="evidence" value="ECO:0007669"/>
    <property type="project" value="UniProtKB-UniRule"/>
</dbReference>
<accession>A0A2R7YB71</accession>
<dbReference type="SUPFAM" id="SSF46785">
    <property type="entry name" value="Winged helix' DNA-binding domain"/>
    <property type="match status" value="1"/>
</dbReference>
<keyword evidence="6 17" id="KW-0285">Flavoprotein</keyword>
<feature type="domain" description="Riboflavin kinase" evidence="18">
    <location>
        <begin position="99"/>
        <end position="221"/>
    </location>
</feature>
<keyword evidence="7 17" id="KW-0288">FMN</keyword>
<evidence type="ECO:0000256" key="11">
    <source>
        <dbReference type="ARBA" id="ARBA00022777"/>
    </source>
</evidence>
<evidence type="ECO:0000256" key="8">
    <source>
        <dbReference type="ARBA" id="ARBA00022679"/>
    </source>
</evidence>
<dbReference type="InterPro" id="IPR039063">
    <property type="entry name" value="RibK_CTP-dep"/>
</dbReference>
<feature type="binding site" evidence="17">
    <location>
        <position position="131"/>
    </location>
    <ligand>
        <name>Mg(2+)</name>
        <dbReference type="ChEBI" id="CHEBI:18420"/>
    </ligand>
</feature>
<evidence type="ECO:0000313" key="19">
    <source>
        <dbReference type="EMBL" id="PUA34132.1"/>
    </source>
</evidence>
<dbReference type="EC" id="2.7.1.161" evidence="4 17"/>
<dbReference type="Proteomes" id="UP000244066">
    <property type="component" value="Unassembled WGS sequence"/>
</dbReference>
<dbReference type="InterPro" id="IPR036390">
    <property type="entry name" value="WH_DNA-bd_sf"/>
</dbReference>
<protein>
    <recommendedName>
        <fullName evidence="5 17">Riboflavin kinase</fullName>
        <shortName evidence="17">RFK</shortName>
        <ecNumber evidence="4 17">2.7.1.161</ecNumber>
    </recommendedName>
    <alternativeName>
        <fullName evidence="14 17">CTP-dependent riboflavin kinase</fullName>
    </alternativeName>
    <alternativeName>
        <fullName evidence="15 17">CTP:riboflavin 5'-phosphotransferase</fullName>
    </alternativeName>
    <alternativeName>
        <fullName evidence="13 17">Flavokinase</fullName>
    </alternativeName>
</protein>
<dbReference type="UniPathway" id="UPA00276">
    <property type="reaction ID" value="UER00929"/>
</dbReference>
<evidence type="ECO:0000256" key="17">
    <source>
        <dbReference type="HAMAP-Rule" id="MF_01285"/>
    </source>
</evidence>
<dbReference type="GO" id="GO:0000166">
    <property type="term" value="F:nucleotide binding"/>
    <property type="evidence" value="ECO:0007669"/>
    <property type="project" value="UniProtKB-UniRule"/>
</dbReference>
<dbReference type="Gene3D" id="2.40.30.30">
    <property type="entry name" value="Riboflavin kinase-like"/>
    <property type="match status" value="1"/>
</dbReference>
<dbReference type="Pfam" id="PF01982">
    <property type="entry name" value="CTP-dep_RFKase"/>
    <property type="match status" value="1"/>
</dbReference>
<dbReference type="CDD" id="cd00090">
    <property type="entry name" value="HTH_ARSR"/>
    <property type="match status" value="1"/>
</dbReference>
<dbReference type="GO" id="GO:0009231">
    <property type="term" value="P:riboflavin biosynthetic process"/>
    <property type="evidence" value="ECO:0007669"/>
    <property type="project" value="InterPro"/>
</dbReference>
<organism evidence="19 20">
    <name type="scientific">Candidatus Terraquivivens tikiterensis</name>
    <dbReference type="NCBI Taxonomy" id="1980982"/>
    <lineage>
        <taxon>Archaea</taxon>
        <taxon>Nitrososphaerota</taxon>
        <taxon>Candidatus Wolframiiraptoraceae</taxon>
        <taxon>Candidatus Terraquivivens</taxon>
    </lineage>
</organism>
<evidence type="ECO:0000256" key="1">
    <source>
        <dbReference type="ARBA" id="ARBA00003072"/>
    </source>
</evidence>
<keyword evidence="12 17" id="KW-0460">Magnesium</keyword>
<dbReference type="InterPro" id="IPR011991">
    <property type="entry name" value="ArsR-like_HTH"/>
</dbReference>
<evidence type="ECO:0000256" key="10">
    <source>
        <dbReference type="ARBA" id="ARBA00022741"/>
    </source>
</evidence>
<comment type="function">
    <text evidence="1 17">Catalyzes the CTP-dependent phosphorylation of riboflavin (vitamin B2) to form flavin mononucleotide (FMN).</text>
</comment>
<evidence type="ECO:0000256" key="15">
    <source>
        <dbReference type="ARBA" id="ARBA00033116"/>
    </source>
</evidence>
<dbReference type="EMBL" id="NDWU01000003">
    <property type="protein sequence ID" value="PUA34132.1"/>
    <property type="molecule type" value="Genomic_DNA"/>
</dbReference>
<evidence type="ECO:0000256" key="14">
    <source>
        <dbReference type="ARBA" id="ARBA00030544"/>
    </source>
</evidence>
<dbReference type="InterPro" id="IPR023465">
    <property type="entry name" value="Riboflavin_kinase_dom_sf"/>
</dbReference>
<dbReference type="PANTHER" id="PTHR40706:SF1">
    <property type="entry name" value="RIBOFLAVIN KINASE"/>
    <property type="match status" value="1"/>
</dbReference>
<evidence type="ECO:0000256" key="6">
    <source>
        <dbReference type="ARBA" id="ARBA00022630"/>
    </source>
</evidence>
<evidence type="ECO:0000256" key="5">
    <source>
        <dbReference type="ARBA" id="ARBA00017394"/>
    </source>
</evidence>
<proteinExistence type="inferred from homology"/>
<feature type="binding site" evidence="17">
    <location>
        <position position="198"/>
    </location>
    <ligand>
        <name>FMN</name>
        <dbReference type="ChEBI" id="CHEBI:58210"/>
    </ligand>
</feature>
<comment type="cofactor">
    <cofactor evidence="17">
        <name>Mg(2+)</name>
        <dbReference type="ChEBI" id="CHEBI:18420"/>
    </cofactor>
    <text evidence="17">Binds 1 Mg(2+) ion per subunit.</text>
</comment>
<keyword evidence="10 17" id="KW-0547">Nucleotide-binding</keyword>
<evidence type="ECO:0000256" key="2">
    <source>
        <dbReference type="ARBA" id="ARBA00005219"/>
    </source>
</evidence>
<evidence type="ECO:0000256" key="3">
    <source>
        <dbReference type="ARBA" id="ARBA00006428"/>
    </source>
</evidence>
<feature type="binding site" evidence="17">
    <location>
        <position position="133"/>
    </location>
    <ligand>
        <name>Mg(2+)</name>
        <dbReference type="ChEBI" id="CHEBI:18420"/>
    </ligand>
</feature>
<comment type="similarity">
    <text evidence="3 17">Belongs to the archaeal riboflavin kinase family.</text>
</comment>
<evidence type="ECO:0000259" key="18">
    <source>
        <dbReference type="Pfam" id="PF01982"/>
    </source>
</evidence>
<feature type="binding site" evidence="17">
    <location>
        <begin position="203"/>
        <end position="206"/>
    </location>
    <ligand>
        <name>CDP</name>
        <dbReference type="ChEBI" id="CHEBI:58069"/>
    </ligand>
</feature>
<comment type="catalytic activity">
    <reaction evidence="16 17">
        <text>riboflavin + CTP = CDP + FMN + H(+)</text>
        <dbReference type="Rhea" id="RHEA:25021"/>
        <dbReference type="ChEBI" id="CHEBI:15378"/>
        <dbReference type="ChEBI" id="CHEBI:37563"/>
        <dbReference type="ChEBI" id="CHEBI:57986"/>
        <dbReference type="ChEBI" id="CHEBI:58069"/>
        <dbReference type="ChEBI" id="CHEBI:58210"/>
        <dbReference type="EC" id="2.7.1.161"/>
    </reaction>
</comment>
<evidence type="ECO:0000256" key="13">
    <source>
        <dbReference type="ARBA" id="ARBA00029789"/>
    </source>
</evidence>